<dbReference type="GO" id="GO:0016705">
    <property type="term" value="F:oxidoreductase activity, acting on paired donors, with incorporation or reduction of molecular oxygen"/>
    <property type="evidence" value="ECO:0007669"/>
    <property type="project" value="InterPro"/>
</dbReference>
<dbReference type="PROSITE" id="PS00086">
    <property type="entry name" value="CYTOCHROME_P450"/>
    <property type="match status" value="1"/>
</dbReference>
<keyword evidence="4 8" id="KW-0479">Metal-binding</keyword>
<evidence type="ECO:0000256" key="10">
    <source>
        <dbReference type="SAM" id="Phobius"/>
    </source>
</evidence>
<dbReference type="SUPFAM" id="SSF48264">
    <property type="entry name" value="Cytochrome P450"/>
    <property type="match status" value="1"/>
</dbReference>
<dbReference type="Pfam" id="PF00067">
    <property type="entry name" value="p450"/>
    <property type="match status" value="1"/>
</dbReference>
<dbReference type="InterPro" id="IPR017972">
    <property type="entry name" value="Cyt_P450_CS"/>
</dbReference>
<accession>A0A9P6LJ87</accession>
<comment type="cofactor">
    <cofactor evidence="1 8">
        <name>heme</name>
        <dbReference type="ChEBI" id="CHEBI:30413"/>
    </cofactor>
</comment>
<keyword evidence="12" id="KW-1185">Reference proteome</keyword>
<dbReference type="InterPro" id="IPR001128">
    <property type="entry name" value="Cyt_P450"/>
</dbReference>
<comment type="caution">
    <text evidence="11">The sequence shown here is derived from an EMBL/GenBank/DDBJ whole genome shotgun (WGS) entry which is preliminary data.</text>
</comment>
<reference evidence="11" key="2">
    <citation type="submission" date="2020-11" db="EMBL/GenBank/DDBJ databases">
        <title>Whole genome sequencing of Colletotrichum sp.</title>
        <authorList>
            <person name="Li H."/>
        </authorList>
    </citation>
    <scope>NUCLEOTIDE SEQUENCE</scope>
    <source>
        <strain evidence="11">CkLH20</strain>
    </source>
</reference>
<organism evidence="11 12">
    <name type="scientific">Colletotrichum karsti</name>
    <dbReference type="NCBI Taxonomy" id="1095194"/>
    <lineage>
        <taxon>Eukaryota</taxon>
        <taxon>Fungi</taxon>
        <taxon>Dikarya</taxon>
        <taxon>Ascomycota</taxon>
        <taxon>Pezizomycotina</taxon>
        <taxon>Sordariomycetes</taxon>
        <taxon>Hypocreomycetidae</taxon>
        <taxon>Glomerellales</taxon>
        <taxon>Glomerellaceae</taxon>
        <taxon>Colletotrichum</taxon>
        <taxon>Colletotrichum boninense species complex</taxon>
    </lineage>
</organism>
<dbReference type="InterPro" id="IPR036396">
    <property type="entry name" value="Cyt_P450_sf"/>
</dbReference>
<keyword evidence="6 8" id="KW-0408">Iron</keyword>
<comment type="similarity">
    <text evidence="2 9">Belongs to the cytochrome P450 family.</text>
</comment>
<gene>
    <name evidence="11" type="ORF">CkaCkLH20_04152</name>
</gene>
<keyword evidence="7 9" id="KW-0503">Monooxygenase</keyword>
<dbReference type="RefSeq" id="XP_038747575.1">
    <property type="nucleotide sequence ID" value="XM_038886871.1"/>
</dbReference>
<dbReference type="PRINTS" id="PR00465">
    <property type="entry name" value="EP450IV"/>
</dbReference>
<protein>
    <submittedName>
        <fullName evidence="11">Cytochrome p450 monooxygenase</fullName>
    </submittedName>
</protein>
<evidence type="ECO:0000256" key="4">
    <source>
        <dbReference type="ARBA" id="ARBA00022723"/>
    </source>
</evidence>
<dbReference type="GO" id="GO:0004497">
    <property type="term" value="F:monooxygenase activity"/>
    <property type="evidence" value="ECO:0007669"/>
    <property type="project" value="UniProtKB-KW"/>
</dbReference>
<sequence length="516" mass="59153">MDVLNNTSFTNAVTDRQDASTSPWYMVASCATVILVSLFFMRDQGTKLPYFNPKKPFEWSSARVVQDFVINTREKLYLSANSLLGRPFRVLADVGDCIILPPEFGQEIRNDKRFSFTEALCEDFQGHYAGFDPYKEACNPAERLQNVVKLRLTKTLGKITPILASEAEMIIRETLTDSKEPQEVVLKEVILDTVARLSGRIFYGERLGRNMDWLHTVVGYVETSVFAMQDMRMWPEFTRHIVTWFLPRPQKLRAYIKEAEKFVNEERRLRSQESPKVEYNDAIEWYDEMANGQKYKPTLGQLMLGAVAIHTTADLVAQAMYDIMQHPELIQPLREEIIQTISEGGWKKTSLYNMKLMDSVLKESQRLKPNQIVGMTRKAKETVKLSDGTVIARGSSVFVSAERMWDAKVYENPLEFDGYRYFRERGGPNDAVSQLVSTSTSHMGFGHGIHACPGRFFAGNEAKVVMAHLLLKYDFDFIQGQKPKCMEYGFTCESDGSLKVKVQRRQEEIDLSVQEY</sequence>
<dbReference type="AlphaFoldDB" id="A0A9P6LJ87"/>
<name>A0A9P6LJ87_9PEZI</name>
<keyword evidence="3 8" id="KW-0349">Heme</keyword>
<evidence type="ECO:0000256" key="3">
    <source>
        <dbReference type="ARBA" id="ARBA00022617"/>
    </source>
</evidence>
<dbReference type="EMBL" id="JAATWM020000011">
    <property type="protein sequence ID" value="KAF9878114.1"/>
    <property type="molecule type" value="Genomic_DNA"/>
</dbReference>
<keyword evidence="10" id="KW-0472">Membrane</keyword>
<evidence type="ECO:0000256" key="2">
    <source>
        <dbReference type="ARBA" id="ARBA00010617"/>
    </source>
</evidence>
<keyword evidence="5 9" id="KW-0560">Oxidoreductase</keyword>
<evidence type="ECO:0000256" key="8">
    <source>
        <dbReference type="PIRSR" id="PIRSR602403-1"/>
    </source>
</evidence>
<dbReference type="Proteomes" id="UP000781932">
    <property type="component" value="Unassembled WGS sequence"/>
</dbReference>
<evidence type="ECO:0000256" key="5">
    <source>
        <dbReference type="ARBA" id="ARBA00023002"/>
    </source>
</evidence>
<dbReference type="GeneID" id="62159945"/>
<dbReference type="GO" id="GO:0020037">
    <property type="term" value="F:heme binding"/>
    <property type="evidence" value="ECO:0007669"/>
    <property type="project" value="InterPro"/>
</dbReference>
<dbReference type="OrthoDB" id="1844152at2759"/>
<evidence type="ECO:0000313" key="12">
    <source>
        <dbReference type="Proteomes" id="UP000781932"/>
    </source>
</evidence>
<evidence type="ECO:0000313" key="11">
    <source>
        <dbReference type="EMBL" id="KAF9878114.1"/>
    </source>
</evidence>
<dbReference type="CDD" id="cd11041">
    <property type="entry name" value="CYP503A1-like"/>
    <property type="match status" value="1"/>
</dbReference>
<reference evidence="11" key="1">
    <citation type="submission" date="2020-03" db="EMBL/GenBank/DDBJ databases">
        <authorList>
            <person name="He L."/>
        </authorList>
    </citation>
    <scope>NUCLEOTIDE SEQUENCE</scope>
    <source>
        <strain evidence="11">CkLH20</strain>
    </source>
</reference>
<feature type="transmembrane region" description="Helical" evidence="10">
    <location>
        <begin position="24"/>
        <end position="41"/>
    </location>
</feature>
<dbReference type="GO" id="GO:0005506">
    <property type="term" value="F:iron ion binding"/>
    <property type="evidence" value="ECO:0007669"/>
    <property type="project" value="InterPro"/>
</dbReference>
<keyword evidence="10" id="KW-0812">Transmembrane</keyword>
<evidence type="ECO:0000256" key="9">
    <source>
        <dbReference type="RuleBase" id="RU000461"/>
    </source>
</evidence>
<evidence type="ECO:0000256" key="6">
    <source>
        <dbReference type="ARBA" id="ARBA00023004"/>
    </source>
</evidence>
<evidence type="ECO:0000256" key="7">
    <source>
        <dbReference type="ARBA" id="ARBA00023033"/>
    </source>
</evidence>
<evidence type="ECO:0000256" key="1">
    <source>
        <dbReference type="ARBA" id="ARBA00001971"/>
    </source>
</evidence>
<dbReference type="PANTHER" id="PTHR46206">
    <property type="entry name" value="CYTOCHROME P450"/>
    <property type="match status" value="1"/>
</dbReference>
<keyword evidence="10" id="KW-1133">Transmembrane helix</keyword>
<proteinExistence type="inferred from homology"/>
<dbReference type="Gene3D" id="1.10.630.10">
    <property type="entry name" value="Cytochrome P450"/>
    <property type="match status" value="1"/>
</dbReference>
<feature type="binding site" description="axial binding residue" evidence="8">
    <location>
        <position position="452"/>
    </location>
    <ligand>
        <name>heme</name>
        <dbReference type="ChEBI" id="CHEBI:30413"/>
    </ligand>
    <ligandPart>
        <name>Fe</name>
        <dbReference type="ChEBI" id="CHEBI:18248"/>
    </ligandPart>
</feature>
<dbReference type="InterPro" id="IPR002403">
    <property type="entry name" value="Cyt_P450_E_grp-IV"/>
</dbReference>
<dbReference type="PANTHER" id="PTHR46206:SF2">
    <property type="entry name" value="CYTOCHROME P450 MONOOXYGENASE AUSG-RELATED"/>
    <property type="match status" value="1"/>
</dbReference>